<evidence type="ECO:0000259" key="1">
    <source>
        <dbReference type="Pfam" id="PF07000"/>
    </source>
</evidence>
<dbReference type="InterPro" id="IPR010733">
    <property type="entry name" value="DUF1308"/>
</dbReference>
<dbReference type="PANTHER" id="PTHR13379">
    <property type="entry name" value="UNCHARACTERIZED DUF1308"/>
    <property type="match status" value="1"/>
</dbReference>
<dbReference type="EMBL" id="BQKI01000074">
    <property type="protein sequence ID" value="GJN19729.1"/>
    <property type="molecule type" value="Genomic_DNA"/>
</dbReference>
<evidence type="ECO:0000313" key="2">
    <source>
        <dbReference type="EMBL" id="GJN19729.1"/>
    </source>
</evidence>
<reference evidence="2" key="1">
    <citation type="journal article" date="2018" name="DNA Res.">
        <title>Multiple hybrid de novo genome assembly of finger millet, an orphan allotetraploid crop.</title>
        <authorList>
            <person name="Hatakeyama M."/>
            <person name="Aluri S."/>
            <person name="Balachadran M.T."/>
            <person name="Sivarajan S.R."/>
            <person name="Patrignani A."/>
            <person name="Gruter S."/>
            <person name="Poveda L."/>
            <person name="Shimizu-Inatsugi R."/>
            <person name="Baeten J."/>
            <person name="Francoijs K.J."/>
            <person name="Nataraja K.N."/>
            <person name="Reddy Y.A.N."/>
            <person name="Phadnis S."/>
            <person name="Ravikumar R.L."/>
            <person name="Schlapbach R."/>
            <person name="Sreeman S.M."/>
            <person name="Shimizu K.K."/>
        </authorList>
    </citation>
    <scope>NUCLEOTIDE SEQUENCE</scope>
</reference>
<evidence type="ECO:0000313" key="3">
    <source>
        <dbReference type="Proteomes" id="UP001054889"/>
    </source>
</evidence>
<accession>A0AAV5EB46</accession>
<reference evidence="2" key="2">
    <citation type="submission" date="2021-12" db="EMBL/GenBank/DDBJ databases">
        <title>Resequencing data analysis of finger millet.</title>
        <authorList>
            <person name="Hatakeyama M."/>
            <person name="Aluri S."/>
            <person name="Balachadran M.T."/>
            <person name="Sivarajan S.R."/>
            <person name="Poveda L."/>
            <person name="Shimizu-Inatsugi R."/>
            <person name="Schlapbach R."/>
            <person name="Sreeman S.M."/>
            <person name="Shimizu K.K."/>
        </authorList>
    </citation>
    <scope>NUCLEOTIDE SEQUENCE</scope>
</reference>
<dbReference type="Pfam" id="PF07000">
    <property type="entry name" value="DUF1308"/>
    <property type="match status" value="1"/>
</dbReference>
<dbReference type="Proteomes" id="UP001054889">
    <property type="component" value="Unassembled WGS sequence"/>
</dbReference>
<proteinExistence type="predicted"/>
<feature type="domain" description="DUF1308" evidence="1">
    <location>
        <begin position="171"/>
        <end position="336"/>
    </location>
</feature>
<gene>
    <name evidence="2" type="primary">gb07035</name>
    <name evidence="2" type="ORF">PR202_gb07035</name>
</gene>
<sequence length="339" mass="36539">MDAPHASAAGSDELQLALERCRALHSRLAASPDLPRQPALRSLLRLVAAELRFLTSLHSAPPRAAPLSSNLPHLAALHHLLSHPVVRSPSRLAPLPGVDFVCAFRGRSAWALVSASNPARLAWVPSGSLQARIAKEAVVTEGRGEDEVFLPLEDGFGAFLGKMNMGSRELVNLDTTALVAAVSGISNGGVGKLMAVPEAETRAKFKCNYKFVMDQAQSELESPILLELGKVVNGKQCIICETVNSEFKEIVSMCGGPEEKNRAKILLKQLIIVLDSPSTRMMDLPTTRKLAMKNKIVFGTGDHWRAPTLTANMGFVRAVSQSGMPLLTIEHRPRALIGL</sequence>
<comment type="caution">
    <text evidence="2">The sequence shown here is derived from an EMBL/GenBank/DDBJ whole genome shotgun (WGS) entry which is preliminary data.</text>
</comment>
<protein>
    <recommendedName>
        <fullName evidence="1">DUF1308 domain-containing protein</fullName>
    </recommendedName>
</protein>
<name>A0AAV5EB46_ELECO</name>
<keyword evidence="3" id="KW-1185">Reference proteome</keyword>
<organism evidence="2 3">
    <name type="scientific">Eleusine coracana subsp. coracana</name>
    <dbReference type="NCBI Taxonomy" id="191504"/>
    <lineage>
        <taxon>Eukaryota</taxon>
        <taxon>Viridiplantae</taxon>
        <taxon>Streptophyta</taxon>
        <taxon>Embryophyta</taxon>
        <taxon>Tracheophyta</taxon>
        <taxon>Spermatophyta</taxon>
        <taxon>Magnoliopsida</taxon>
        <taxon>Liliopsida</taxon>
        <taxon>Poales</taxon>
        <taxon>Poaceae</taxon>
        <taxon>PACMAD clade</taxon>
        <taxon>Chloridoideae</taxon>
        <taxon>Cynodonteae</taxon>
        <taxon>Eleusininae</taxon>
        <taxon>Eleusine</taxon>
    </lineage>
</organism>
<dbReference type="AlphaFoldDB" id="A0AAV5EB46"/>
<dbReference type="PANTHER" id="PTHR13379:SF0">
    <property type="entry name" value="UPF0415 PROTEIN C7ORF25"/>
    <property type="match status" value="1"/>
</dbReference>